<evidence type="ECO:0000313" key="3">
    <source>
        <dbReference type="EMBL" id="GAA3879061.1"/>
    </source>
</evidence>
<gene>
    <name evidence="3" type="ORF">GCM10022381_21790</name>
</gene>
<evidence type="ECO:0000256" key="1">
    <source>
        <dbReference type="SAM" id="MobiDB-lite"/>
    </source>
</evidence>
<organism evidence="3 4">
    <name type="scientific">Leifsonia kafniensis</name>
    <dbReference type="NCBI Taxonomy" id="475957"/>
    <lineage>
        <taxon>Bacteria</taxon>
        <taxon>Bacillati</taxon>
        <taxon>Actinomycetota</taxon>
        <taxon>Actinomycetes</taxon>
        <taxon>Micrococcales</taxon>
        <taxon>Microbacteriaceae</taxon>
        <taxon>Leifsonia</taxon>
    </lineage>
</organism>
<proteinExistence type="predicted"/>
<dbReference type="InterPro" id="IPR000073">
    <property type="entry name" value="AB_hydrolase_1"/>
</dbReference>
<dbReference type="PANTHER" id="PTHR43433:SF5">
    <property type="entry name" value="AB HYDROLASE-1 DOMAIN-CONTAINING PROTEIN"/>
    <property type="match status" value="1"/>
</dbReference>
<evidence type="ECO:0000313" key="4">
    <source>
        <dbReference type="Proteomes" id="UP001501803"/>
    </source>
</evidence>
<dbReference type="SUPFAM" id="SSF53474">
    <property type="entry name" value="alpha/beta-Hydrolases"/>
    <property type="match status" value="1"/>
</dbReference>
<keyword evidence="3" id="KW-0378">Hydrolase</keyword>
<sequence length="300" mass="30691">MTTARDVTLQDGRTLRVHDSGAGAGAGPGPGAGAGDGPGPDGLTVLWHHGSPQTGALLEPLLAAAAVRGIRLLSYARPSYGGSTPRPGRNVASAASDVAEIADALGLTRFAVMGASGGGPHALACAALLPGRVSAVASIAGLAPFEADGRGCDGFDWFDGMAADGASLRAAEAGREARARFEETDEFDPSIFTDRDYAALGGAWSVLGADAQAASAAGSDGLVDDDVAFVTPWGFDVGAIDMPMLLVHGGQDRVVPSAHSTWLLDRGRNAELWFRPRESHISILATCPVVMDWLRAAAEH</sequence>
<name>A0ABP7KJC8_9MICO</name>
<dbReference type="InterPro" id="IPR050471">
    <property type="entry name" value="AB_hydrolase"/>
</dbReference>
<protein>
    <submittedName>
        <fullName evidence="3">Alpha/beta hydrolase</fullName>
    </submittedName>
</protein>
<feature type="compositionally biased region" description="Gly residues" evidence="1">
    <location>
        <begin position="22"/>
        <end position="40"/>
    </location>
</feature>
<dbReference type="Proteomes" id="UP001501803">
    <property type="component" value="Unassembled WGS sequence"/>
</dbReference>
<feature type="domain" description="AB hydrolase-1" evidence="2">
    <location>
        <begin position="45"/>
        <end position="270"/>
    </location>
</feature>
<dbReference type="Pfam" id="PF00561">
    <property type="entry name" value="Abhydrolase_1"/>
    <property type="match status" value="1"/>
</dbReference>
<dbReference type="PANTHER" id="PTHR43433">
    <property type="entry name" value="HYDROLASE, ALPHA/BETA FOLD FAMILY PROTEIN"/>
    <property type="match status" value="1"/>
</dbReference>
<dbReference type="InterPro" id="IPR029058">
    <property type="entry name" value="AB_hydrolase_fold"/>
</dbReference>
<dbReference type="GO" id="GO:0016787">
    <property type="term" value="F:hydrolase activity"/>
    <property type="evidence" value="ECO:0007669"/>
    <property type="project" value="UniProtKB-KW"/>
</dbReference>
<reference evidence="4" key="1">
    <citation type="journal article" date="2019" name="Int. J. Syst. Evol. Microbiol.">
        <title>The Global Catalogue of Microorganisms (GCM) 10K type strain sequencing project: providing services to taxonomists for standard genome sequencing and annotation.</title>
        <authorList>
            <consortium name="The Broad Institute Genomics Platform"/>
            <consortium name="The Broad Institute Genome Sequencing Center for Infectious Disease"/>
            <person name="Wu L."/>
            <person name="Ma J."/>
        </authorList>
    </citation>
    <scope>NUCLEOTIDE SEQUENCE [LARGE SCALE GENOMIC DNA]</scope>
    <source>
        <strain evidence="4">JCM 17021</strain>
    </source>
</reference>
<dbReference type="EMBL" id="BAABCN010000004">
    <property type="protein sequence ID" value="GAA3879061.1"/>
    <property type="molecule type" value="Genomic_DNA"/>
</dbReference>
<keyword evidence="4" id="KW-1185">Reference proteome</keyword>
<dbReference type="RefSeq" id="WP_345066165.1">
    <property type="nucleotide sequence ID" value="NZ_BAABCN010000004.1"/>
</dbReference>
<dbReference type="Gene3D" id="3.40.50.1820">
    <property type="entry name" value="alpha/beta hydrolase"/>
    <property type="match status" value="1"/>
</dbReference>
<evidence type="ECO:0000259" key="2">
    <source>
        <dbReference type="Pfam" id="PF00561"/>
    </source>
</evidence>
<feature type="region of interest" description="Disordered" evidence="1">
    <location>
        <begin position="1"/>
        <end position="44"/>
    </location>
</feature>
<accession>A0ABP7KJC8</accession>
<comment type="caution">
    <text evidence="3">The sequence shown here is derived from an EMBL/GenBank/DDBJ whole genome shotgun (WGS) entry which is preliminary data.</text>
</comment>